<dbReference type="Pfam" id="PF07690">
    <property type="entry name" value="MFS_1"/>
    <property type="match status" value="1"/>
</dbReference>
<evidence type="ECO:0000256" key="6">
    <source>
        <dbReference type="SAM" id="Phobius"/>
    </source>
</evidence>
<dbReference type="GO" id="GO:0022857">
    <property type="term" value="F:transmembrane transporter activity"/>
    <property type="evidence" value="ECO:0007669"/>
    <property type="project" value="InterPro"/>
</dbReference>
<keyword evidence="8" id="KW-1185">Reference proteome</keyword>
<evidence type="ECO:0000256" key="1">
    <source>
        <dbReference type="ARBA" id="ARBA00004651"/>
    </source>
</evidence>
<evidence type="ECO:0000313" key="8">
    <source>
        <dbReference type="Proteomes" id="UP000325598"/>
    </source>
</evidence>
<dbReference type="Gene3D" id="1.20.1250.20">
    <property type="entry name" value="MFS general substrate transporter like domains"/>
    <property type="match status" value="1"/>
</dbReference>
<evidence type="ECO:0000256" key="2">
    <source>
        <dbReference type="ARBA" id="ARBA00022475"/>
    </source>
</evidence>
<dbReference type="SUPFAM" id="SSF103473">
    <property type="entry name" value="MFS general substrate transporter"/>
    <property type="match status" value="1"/>
</dbReference>
<comment type="caution">
    <text evidence="7">The sequence shown here is derived from an EMBL/GenBank/DDBJ whole genome shotgun (WGS) entry which is preliminary data.</text>
</comment>
<organism evidence="7 8">
    <name type="scientific">Streptomyces angustmyceticus</name>
    <dbReference type="NCBI Taxonomy" id="285578"/>
    <lineage>
        <taxon>Bacteria</taxon>
        <taxon>Bacillati</taxon>
        <taxon>Actinomycetota</taxon>
        <taxon>Actinomycetes</taxon>
        <taxon>Kitasatosporales</taxon>
        <taxon>Streptomycetaceae</taxon>
        <taxon>Streptomyces</taxon>
    </lineage>
</organism>
<feature type="transmembrane region" description="Helical" evidence="6">
    <location>
        <begin position="254"/>
        <end position="272"/>
    </location>
</feature>
<dbReference type="PANTHER" id="PTHR23513">
    <property type="entry name" value="INTEGRAL MEMBRANE EFFLUX PROTEIN-RELATED"/>
    <property type="match status" value="1"/>
</dbReference>
<evidence type="ECO:0000256" key="4">
    <source>
        <dbReference type="ARBA" id="ARBA00022989"/>
    </source>
</evidence>
<name>A0A5J4LHT6_9ACTN</name>
<gene>
    <name evidence="7" type="ORF">San01_36170</name>
</gene>
<evidence type="ECO:0000256" key="3">
    <source>
        <dbReference type="ARBA" id="ARBA00022692"/>
    </source>
</evidence>
<dbReference type="GO" id="GO:0005886">
    <property type="term" value="C:plasma membrane"/>
    <property type="evidence" value="ECO:0007669"/>
    <property type="project" value="UniProtKB-SubCell"/>
</dbReference>
<dbReference type="InterPro" id="IPR036259">
    <property type="entry name" value="MFS_trans_sf"/>
</dbReference>
<sequence length="393" mass="42112">MVAVLALDVGEFEVGLVSTFLTLPFLLIGLPAGVWVDRLRRRRILAFCQLARSVILISIPLCWWADLLSIWQLYATVLLFGSCNVFFDVAYQSYLPSLVGRDKVLEGNAKLVGVQQVFAVGGPSLGGQVVALLTAPVSFVVTSVGLAVASISIFRIRTVEKAPVRRPESRMLKDVAAGLRLVWRNARILAIAGSTAWLNVTSYAVYTVTMLFLARTLDLSPALIGLFLSVSGVGGLLGSFFSKRISEKFGPGPAMWLILLIGSPFALVLPFVDSGWSLWVAACANGFTAFMTVVYNVTQVSCTQALTPDEYLGRVNATMRFLTWSVMPAGSMLGGAVAGWLGSREALLVCAAAGCLAFLPILLSPLRGMRKFPSLSDENDAAPEDPEGAVARG</sequence>
<feature type="transmembrane region" description="Helical" evidence="6">
    <location>
        <begin position="219"/>
        <end position="242"/>
    </location>
</feature>
<keyword evidence="2" id="KW-1003">Cell membrane</keyword>
<comment type="subcellular location">
    <subcellularLocation>
        <location evidence="1">Cell membrane</location>
        <topology evidence="1">Multi-pass membrane protein</topology>
    </subcellularLocation>
</comment>
<keyword evidence="3 6" id="KW-0812">Transmembrane</keyword>
<dbReference type="InterPro" id="IPR011701">
    <property type="entry name" value="MFS"/>
</dbReference>
<feature type="transmembrane region" description="Helical" evidence="6">
    <location>
        <begin position="278"/>
        <end position="298"/>
    </location>
</feature>
<dbReference type="EMBL" id="BLAG01000010">
    <property type="protein sequence ID" value="GES31130.1"/>
    <property type="molecule type" value="Genomic_DNA"/>
</dbReference>
<dbReference type="Proteomes" id="UP000325598">
    <property type="component" value="Unassembled WGS sequence"/>
</dbReference>
<feature type="transmembrane region" description="Helical" evidence="6">
    <location>
        <begin position="319"/>
        <end position="340"/>
    </location>
</feature>
<feature type="transmembrane region" description="Helical" evidence="6">
    <location>
        <begin position="137"/>
        <end position="156"/>
    </location>
</feature>
<proteinExistence type="predicted"/>
<protein>
    <submittedName>
        <fullName evidence="7">MFS transporter</fullName>
    </submittedName>
</protein>
<evidence type="ECO:0000256" key="5">
    <source>
        <dbReference type="ARBA" id="ARBA00023136"/>
    </source>
</evidence>
<feature type="transmembrane region" description="Helical" evidence="6">
    <location>
        <begin position="188"/>
        <end position="213"/>
    </location>
</feature>
<reference evidence="7 8" key="1">
    <citation type="submission" date="2019-10" db="EMBL/GenBank/DDBJ databases">
        <title>Whole genome shotgun sequence of Streptomyces angustmyceticus NBRC 3934.</title>
        <authorList>
            <person name="Hosoyama A."/>
            <person name="Ichikawa N."/>
            <person name="Kimura A."/>
            <person name="Kitahashi Y."/>
            <person name="Komaki H."/>
            <person name="Uohara A."/>
        </authorList>
    </citation>
    <scope>NUCLEOTIDE SEQUENCE [LARGE SCALE GENOMIC DNA]</scope>
    <source>
        <strain evidence="7 8">NBRC 3934</strain>
    </source>
</reference>
<feature type="transmembrane region" description="Helical" evidence="6">
    <location>
        <begin position="12"/>
        <end position="32"/>
    </location>
</feature>
<dbReference type="CDD" id="cd06173">
    <property type="entry name" value="MFS_MefA_like"/>
    <property type="match status" value="1"/>
</dbReference>
<feature type="transmembrane region" description="Helical" evidence="6">
    <location>
        <begin position="346"/>
        <end position="366"/>
    </location>
</feature>
<dbReference type="AlphaFoldDB" id="A0A5J4LHT6"/>
<keyword evidence="5 6" id="KW-0472">Membrane</keyword>
<feature type="transmembrane region" description="Helical" evidence="6">
    <location>
        <begin position="44"/>
        <end position="65"/>
    </location>
</feature>
<accession>A0A5J4LHT6</accession>
<dbReference type="PANTHER" id="PTHR23513:SF6">
    <property type="entry name" value="MAJOR FACILITATOR SUPERFAMILY ASSOCIATED DOMAIN-CONTAINING PROTEIN"/>
    <property type="match status" value="1"/>
</dbReference>
<evidence type="ECO:0000313" key="7">
    <source>
        <dbReference type="EMBL" id="GES31130.1"/>
    </source>
</evidence>
<keyword evidence="4 6" id="KW-1133">Transmembrane helix</keyword>